<evidence type="ECO:0000313" key="3">
    <source>
        <dbReference type="EMBL" id="OJT07265.1"/>
    </source>
</evidence>
<organism evidence="3 4">
    <name type="scientific">Trametes pubescens</name>
    <name type="common">White-rot fungus</name>
    <dbReference type="NCBI Taxonomy" id="154538"/>
    <lineage>
        <taxon>Eukaryota</taxon>
        <taxon>Fungi</taxon>
        <taxon>Dikarya</taxon>
        <taxon>Basidiomycota</taxon>
        <taxon>Agaricomycotina</taxon>
        <taxon>Agaricomycetes</taxon>
        <taxon>Polyporales</taxon>
        <taxon>Polyporaceae</taxon>
        <taxon>Trametes</taxon>
    </lineage>
</organism>
<dbReference type="SMART" id="SM00256">
    <property type="entry name" value="FBOX"/>
    <property type="match status" value="1"/>
</dbReference>
<evidence type="ECO:0000313" key="4">
    <source>
        <dbReference type="Proteomes" id="UP000184267"/>
    </source>
</evidence>
<proteinExistence type="predicted"/>
<dbReference type="EMBL" id="MNAD01001205">
    <property type="protein sequence ID" value="OJT07265.1"/>
    <property type="molecule type" value="Genomic_DNA"/>
</dbReference>
<dbReference type="Proteomes" id="UP000184267">
    <property type="component" value="Unassembled WGS sequence"/>
</dbReference>
<feature type="compositionally biased region" description="Basic residues" evidence="1">
    <location>
        <begin position="428"/>
        <end position="445"/>
    </location>
</feature>
<dbReference type="OMA" id="WNTIRPR"/>
<name>A0A1M2VI47_TRAPU</name>
<dbReference type="STRING" id="154538.A0A1M2VI47"/>
<dbReference type="SUPFAM" id="SSF81383">
    <property type="entry name" value="F-box domain"/>
    <property type="match status" value="1"/>
</dbReference>
<dbReference type="CDD" id="cd09917">
    <property type="entry name" value="F-box_SF"/>
    <property type="match status" value="1"/>
</dbReference>
<comment type="caution">
    <text evidence="3">The sequence shown here is derived from an EMBL/GenBank/DDBJ whole genome shotgun (WGS) entry which is preliminary data.</text>
</comment>
<protein>
    <recommendedName>
        <fullName evidence="2">F-box domain-containing protein</fullName>
    </recommendedName>
</protein>
<accession>A0A1M2VI47</accession>
<dbReference type="InterPro" id="IPR036047">
    <property type="entry name" value="F-box-like_dom_sf"/>
</dbReference>
<dbReference type="InterPro" id="IPR001810">
    <property type="entry name" value="F-box_dom"/>
</dbReference>
<feature type="domain" description="F-box" evidence="2">
    <location>
        <begin position="44"/>
        <end position="93"/>
    </location>
</feature>
<dbReference type="Pfam" id="PF00646">
    <property type="entry name" value="F-box"/>
    <property type="match status" value="1"/>
</dbReference>
<feature type="compositionally biased region" description="Basic and acidic residues" evidence="1">
    <location>
        <begin position="578"/>
        <end position="590"/>
    </location>
</feature>
<keyword evidence="4" id="KW-1185">Reference proteome</keyword>
<dbReference type="AlphaFoldDB" id="A0A1M2VI47"/>
<feature type="region of interest" description="Disordered" evidence="1">
    <location>
        <begin position="562"/>
        <end position="590"/>
    </location>
</feature>
<evidence type="ECO:0000259" key="2">
    <source>
        <dbReference type="PROSITE" id="PS50181"/>
    </source>
</evidence>
<feature type="compositionally biased region" description="Basic and acidic residues" evidence="1">
    <location>
        <begin position="8"/>
        <end position="36"/>
    </location>
</feature>
<gene>
    <name evidence="3" type="ORF">TRAPUB_1894</name>
</gene>
<dbReference type="OrthoDB" id="2751682at2759"/>
<feature type="region of interest" description="Disordered" evidence="1">
    <location>
        <begin position="1"/>
        <end position="36"/>
    </location>
</feature>
<evidence type="ECO:0000256" key="1">
    <source>
        <dbReference type="SAM" id="MobiDB-lite"/>
    </source>
</evidence>
<dbReference type="PROSITE" id="PS50181">
    <property type="entry name" value="FBOX"/>
    <property type="match status" value="1"/>
</dbReference>
<sequence>MNSFKPKVSSESRAHQLDSRYARRQQQESEPRGKKAIGKDIGKLTEILNMPLDVFFEVTSHLKPIDILQLARTSKELRRMLLSRSARGVWLAARKNILPRMPDCPEHMNEAQYAHLIFERVCSACGVNQSVNVDYAIPARFCGPCWKTNARNGGKLAREAGLGKQPEVFNLLPKANIVAYQYKIDPITVVDQTSRNAYYEPEFVAVAKQYKELVKGGDQKALQQFIDERKADTIRRFNFNLAIGEWEKALSEEQCKEKEGVQQERVAAIEGKLRELGYEPSEYPGPLVDYGFHQMLQQPRKLTPRIWNTIRPRLVEILDTLREERAEKAFKAKWQKRRDQFEQHYRAFLAKDRDENKRKRMLPGTEDMLVLCTDVLTGAEPDADVTPDECVAVEKLVLANADEYLAKAKHDLATLVRKASADEKAARIVHRPVAKPKGGKGKGKQKSGSESEEDFDEEADLSLLEAATTMFSCIHSNFSSHSNCHGKQSYLGMIEHWQECHGPLRWSTEHIRYFPSNVYLERRVDRFLEMLCLPKDATMSVVEKAIEDGRRVCSCGFDPAEKFPGEADTSHTIGFKPLPKDDPQAEAQEK</sequence>
<feature type="region of interest" description="Disordered" evidence="1">
    <location>
        <begin position="428"/>
        <end position="458"/>
    </location>
</feature>
<reference evidence="3 4" key="1">
    <citation type="submission" date="2016-10" db="EMBL/GenBank/DDBJ databases">
        <title>Genome sequence of the basidiomycete white-rot fungus Trametes pubescens.</title>
        <authorList>
            <person name="Makela M.R."/>
            <person name="Granchi Z."/>
            <person name="Peng M."/>
            <person name="De Vries R.P."/>
            <person name="Grigoriev I."/>
            <person name="Riley R."/>
            <person name="Hilden K."/>
        </authorList>
    </citation>
    <scope>NUCLEOTIDE SEQUENCE [LARGE SCALE GENOMIC DNA]</scope>
    <source>
        <strain evidence="3 4">FBCC735</strain>
    </source>
</reference>